<proteinExistence type="predicted"/>
<dbReference type="SUPFAM" id="SSF53335">
    <property type="entry name" value="S-adenosyl-L-methionine-dependent methyltransferases"/>
    <property type="match status" value="1"/>
</dbReference>
<evidence type="ECO:0000256" key="1">
    <source>
        <dbReference type="ARBA" id="ARBA00022603"/>
    </source>
</evidence>
<comment type="caution">
    <text evidence="4">The sequence shown here is derived from an EMBL/GenBank/DDBJ whole genome shotgun (WGS) entry which is preliminary data.</text>
</comment>
<keyword evidence="1 4" id="KW-0489">Methyltransferase</keyword>
<dbReference type="AlphaFoldDB" id="T1CZR6"/>
<feature type="domain" description="Methyltransferase" evidence="3">
    <location>
        <begin position="63"/>
        <end position="153"/>
    </location>
</feature>
<evidence type="ECO:0000259" key="3">
    <source>
        <dbReference type="Pfam" id="PF13649"/>
    </source>
</evidence>
<protein>
    <submittedName>
        <fullName evidence="4">Methyltransferase type 11</fullName>
        <ecNumber evidence="4">2.1.1.-</ecNumber>
    </submittedName>
</protein>
<name>T1CZR6_9ZZZZ</name>
<reference evidence="4" key="1">
    <citation type="submission" date="2013-08" db="EMBL/GenBank/DDBJ databases">
        <authorList>
            <person name="Mendez C."/>
            <person name="Richter M."/>
            <person name="Ferrer M."/>
            <person name="Sanchez J."/>
        </authorList>
    </citation>
    <scope>NUCLEOTIDE SEQUENCE</scope>
</reference>
<evidence type="ECO:0000256" key="2">
    <source>
        <dbReference type="ARBA" id="ARBA00022679"/>
    </source>
</evidence>
<evidence type="ECO:0000313" key="4">
    <source>
        <dbReference type="EMBL" id="EQD74824.1"/>
    </source>
</evidence>
<dbReference type="Gene3D" id="3.40.50.150">
    <property type="entry name" value="Vaccinia Virus protein VP39"/>
    <property type="match status" value="1"/>
</dbReference>
<dbReference type="GO" id="GO:0008168">
    <property type="term" value="F:methyltransferase activity"/>
    <property type="evidence" value="ECO:0007669"/>
    <property type="project" value="UniProtKB-KW"/>
</dbReference>
<dbReference type="EC" id="2.1.1.-" evidence="4"/>
<organism evidence="4">
    <name type="scientific">mine drainage metagenome</name>
    <dbReference type="NCBI Taxonomy" id="410659"/>
    <lineage>
        <taxon>unclassified sequences</taxon>
        <taxon>metagenomes</taxon>
        <taxon>ecological metagenomes</taxon>
    </lineage>
</organism>
<gene>
    <name evidence="4" type="ORF">B1B_02451</name>
</gene>
<dbReference type="GO" id="GO:0032259">
    <property type="term" value="P:methylation"/>
    <property type="evidence" value="ECO:0007669"/>
    <property type="project" value="UniProtKB-KW"/>
</dbReference>
<reference evidence="4" key="2">
    <citation type="journal article" date="2014" name="ISME J.">
        <title>Microbial stratification in low pH oxic and suboxic macroscopic growths along an acid mine drainage.</title>
        <authorList>
            <person name="Mendez-Garcia C."/>
            <person name="Mesa V."/>
            <person name="Sprenger R.R."/>
            <person name="Richter M."/>
            <person name="Diez M.S."/>
            <person name="Solano J."/>
            <person name="Bargiela R."/>
            <person name="Golyshina O.V."/>
            <person name="Manteca A."/>
            <person name="Ramos J.L."/>
            <person name="Gallego J.R."/>
            <person name="Llorente I."/>
            <person name="Martins Dos Santos V.A."/>
            <person name="Jensen O.N."/>
            <person name="Pelaez A.I."/>
            <person name="Sanchez J."/>
            <person name="Ferrer M."/>
        </authorList>
    </citation>
    <scope>NUCLEOTIDE SEQUENCE</scope>
</reference>
<dbReference type="Pfam" id="PF13649">
    <property type="entry name" value="Methyltransf_25"/>
    <property type="match status" value="1"/>
</dbReference>
<sequence length="221" mass="24535">MIADPASPLSSARAKRLVRDGWDQVSYRYRSDDAAADSFRHTAAEYEPWLGPILDHVDVGAEVLDLGCGCGVPIARRLAPRYRVTGVDISDVQIERARALVPSARFIRVDMAKVAFAENMFGAVVALYSMIHLPLAEQRPLFERIYSWLIPGGFFLATLGAEAYTGVEKGWLGSEATMYWSHSDAGTYQQWLGELGFEPIEQAFVPEGDGGHTRFLVRKPR</sequence>
<dbReference type="PANTHER" id="PTHR43861:SF1">
    <property type="entry name" value="TRANS-ACONITATE 2-METHYLTRANSFERASE"/>
    <property type="match status" value="1"/>
</dbReference>
<dbReference type="InterPro" id="IPR041698">
    <property type="entry name" value="Methyltransf_25"/>
</dbReference>
<dbReference type="InterPro" id="IPR029063">
    <property type="entry name" value="SAM-dependent_MTases_sf"/>
</dbReference>
<keyword evidence="2 4" id="KW-0808">Transferase</keyword>
<accession>T1CZR6</accession>
<dbReference type="PANTHER" id="PTHR43861">
    <property type="entry name" value="TRANS-ACONITATE 2-METHYLTRANSFERASE-RELATED"/>
    <property type="match status" value="1"/>
</dbReference>
<dbReference type="CDD" id="cd02440">
    <property type="entry name" value="AdoMet_MTases"/>
    <property type="match status" value="1"/>
</dbReference>
<dbReference type="EMBL" id="AUZY01001456">
    <property type="protein sequence ID" value="EQD74824.1"/>
    <property type="molecule type" value="Genomic_DNA"/>
</dbReference>